<reference evidence="8" key="1">
    <citation type="submission" date="2019-03" db="EMBL/GenBank/DDBJ databases">
        <authorList>
            <person name="Danneels B."/>
        </authorList>
    </citation>
    <scope>NUCLEOTIDE SEQUENCE</scope>
</reference>
<dbReference type="PROSITE" id="PS50949">
    <property type="entry name" value="HTH_GNTR"/>
    <property type="match status" value="1"/>
</dbReference>
<dbReference type="EMBL" id="CAADIK010000040">
    <property type="protein sequence ID" value="VFR75207.1"/>
    <property type="molecule type" value="Genomic_DNA"/>
</dbReference>
<dbReference type="EMBL" id="CAADHY010000013">
    <property type="protein sequence ID" value="VFR18696.1"/>
    <property type="molecule type" value="Genomic_DNA"/>
</dbReference>
<protein>
    <submittedName>
        <fullName evidence="8">Transcriptional regulator, GntR family</fullName>
    </submittedName>
</protein>
<dbReference type="EMBL" id="CAADID010000025">
    <property type="protein sequence ID" value="VFR75362.1"/>
    <property type="molecule type" value="Genomic_DNA"/>
</dbReference>
<evidence type="ECO:0000313" key="9">
    <source>
        <dbReference type="EMBL" id="VFR75207.1"/>
    </source>
</evidence>
<dbReference type="CDD" id="cd07377">
    <property type="entry name" value="WHTH_GntR"/>
    <property type="match status" value="1"/>
</dbReference>
<evidence type="ECO:0000256" key="3">
    <source>
        <dbReference type="ARBA" id="ARBA00023163"/>
    </source>
</evidence>
<evidence type="ECO:0000313" key="6">
    <source>
        <dbReference type="EMBL" id="VFR18696.1"/>
    </source>
</evidence>
<dbReference type="InterPro" id="IPR011711">
    <property type="entry name" value="GntR_C"/>
</dbReference>
<evidence type="ECO:0000256" key="1">
    <source>
        <dbReference type="ARBA" id="ARBA00023015"/>
    </source>
</evidence>
<dbReference type="SUPFAM" id="SSF48008">
    <property type="entry name" value="GntR ligand-binding domain-like"/>
    <property type="match status" value="1"/>
</dbReference>
<dbReference type="EMBL" id="CAADII010000014">
    <property type="protein sequence ID" value="VFR53865.1"/>
    <property type="molecule type" value="Genomic_DNA"/>
</dbReference>
<dbReference type="EMBL" id="CAADIO010000047">
    <property type="protein sequence ID" value="VFR95821.1"/>
    <property type="molecule type" value="Genomic_DNA"/>
</dbReference>
<feature type="compositionally biased region" description="Low complexity" evidence="4">
    <location>
        <begin position="239"/>
        <end position="261"/>
    </location>
</feature>
<dbReference type="GO" id="GO:0003677">
    <property type="term" value="F:DNA binding"/>
    <property type="evidence" value="ECO:0007669"/>
    <property type="project" value="UniProtKB-KW"/>
</dbReference>
<dbReference type="SMART" id="SM00345">
    <property type="entry name" value="HTH_GNTR"/>
    <property type="match status" value="1"/>
</dbReference>
<dbReference type="EMBL" id="CAADIZ010000041">
    <property type="protein sequence ID" value="VFS26941.1"/>
    <property type="molecule type" value="Genomic_DNA"/>
</dbReference>
<evidence type="ECO:0000313" key="12">
    <source>
        <dbReference type="EMBL" id="VFR97064.1"/>
    </source>
</evidence>
<dbReference type="InterPro" id="IPR036388">
    <property type="entry name" value="WH-like_DNA-bd_sf"/>
</dbReference>
<dbReference type="EMBL" id="CAADIP010000053">
    <property type="protein sequence ID" value="VFR97064.1"/>
    <property type="molecule type" value="Genomic_DNA"/>
</dbReference>
<gene>
    <name evidence="6" type="ORF">AMP9_0403</name>
    <name evidence="7" type="ORF">ANT2_0400</name>
    <name evidence="10" type="ORF">ANT3_0401</name>
    <name evidence="8" type="ORF">BRI6_0404</name>
    <name evidence="9" type="ORF">BRI9_0460</name>
    <name evidence="12" type="ORF">IVO3_0459</name>
    <name evidence="11" type="ORF">RAN3_0401</name>
    <name evidence="13" type="ORF">RAN7_0400</name>
</gene>
<dbReference type="PRINTS" id="PR00035">
    <property type="entry name" value="HTHGNTR"/>
</dbReference>
<dbReference type="Gene3D" id="1.20.120.530">
    <property type="entry name" value="GntR ligand-binding domain-like"/>
    <property type="match status" value="1"/>
</dbReference>
<sequence>MSLDTARPAPSDQGTLADQVTAALRQAIHDGQYPVHSNLPTEAVLTQRHGVSRTVVREAISRLRVDGLVGTRQGSGTVVLGANPNVPFRIDLDMRGSADHAIYVLELRRSVEAEMAALAAQRRSRAEAAAIWRALEAIAQATRQGRDGVKEDIAFHMAIAQASGNPLFPSMLRFLGHQLTDTMHLTRGHEAQYPRKAQKVIAEHTALAQSIQDGDAVAARRAASTHMRNTDMRIRAAMQEQASAAADWTAGDAPRPATRPTPGRKKQETHP</sequence>
<keyword evidence="2" id="KW-0238">DNA-binding</keyword>
<dbReference type="InterPro" id="IPR036390">
    <property type="entry name" value="WH_DNA-bd_sf"/>
</dbReference>
<evidence type="ECO:0000313" key="10">
    <source>
        <dbReference type="EMBL" id="VFR75362.1"/>
    </source>
</evidence>
<dbReference type="Gene3D" id="1.10.10.10">
    <property type="entry name" value="Winged helix-like DNA-binding domain superfamily/Winged helix DNA-binding domain"/>
    <property type="match status" value="1"/>
</dbReference>
<dbReference type="SMART" id="SM00895">
    <property type="entry name" value="FCD"/>
    <property type="match status" value="1"/>
</dbReference>
<evidence type="ECO:0000313" key="11">
    <source>
        <dbReference type="EMBL" id="VFR95821.1"/>
    </source>
</evidence>
<dbReference type="EMBL" id="CAADIG010000018">
    <property type="protein sequence ID" value="VFR44196.1"/>
    <property type="molecule type" value="Genomic_DNA"/>
</dbReference>
<dbReference type="SUPFAM" id="SSF46785">
    <property type="entry name" value="Winged helix' DNA-binding domain"/>
    <property type="match status" value="1"/>
</dbReference>
<dbReference type="Pfam" id="PF00392">
    <property type="entry name" value="GntR"/>
    <property type="match status" value="1"/>
</dbReference>
<accession>A0A484RVQ8</accession>
<evidence type="ECO:0000256" key="2">
    <source>
        <dbReference type="ARBA" id="ARBA00023125"/>
    </source>
</evidence>
<keyword evidence="3" id="KW-0804">Transcription</keyword>
<evidence type="ECO:0000313" key="8">
    <source>
        <dbReference type="EMBL" id="VFR53865.1"/>
    </source>
</evidence>
<dbReference type="InterPro" id="IPR008920">
    <property type="entry name" value="TF_FadR/GntR_C"/>
</dbReference>
<keyword evidence="1" id="KW-0805">Transcription regulation</keyword>
<feature type="domain" description="HTH gntR-type" evidence="5">
    <location>
        <begin position="14"/>
        <end position="82"/>
    </location>
</feature>
<dbReference type="PANTHER" id="PTHR43537:SF44">
    <property type="entry name" value="GNTR FAMILY REGULATORY PROTEIN"/>
    <property type="match status" value="1"/>
</dbReference>
<evidence type="ECO:0000256" key="4">
    <source>
        <dbReference type="SAM" id="MobiDB-lite"/>
    </source>
</evidence>
<proteinExistence type="predicted"/>
<organism evidence="8">
    <name type="scientific">plant metagenome</name>
    <dbReference type="NCBI Taxonomy" id="1297885"/>
    <lineage>
        <taxon>unclassified sequences</taxon>
        <taxon>metagenomes</taxon>
        <taxon>organismal metagenomes</taxon>
    </lineage>
</organism>
<feature type="region of interest" description="Disordered" evidence="4">
    <location>
        <begin position="239"/>
        <end position="271"/>
    </location>
</feature>
<evidence type="ECO:0000313" key="13">
    <source>
        <dbReference type="EMBL" id="VFS26941.1"/>
    </source>
</evidence>
<dbReference type="Pfam" id="PF07729">
    <property type="entry name" value="FCD"/>
    <property type="match status" value="1"/>
</dbReference>
<name>A0A484RVQ8_9ZZZZ</name>
<evidence type="ECO:0000313" key="7">
    <source>
        <dbReference type="EMBL" id="VFR44196.1"/>
    </source>
</evidence>
<dbReference type="InterPro" id="IPR000524">
    <property type="entry name" value="Tscrpt_reg_HTH_GntR"/>
</dbReference>
<evidence type="ECO:0000259" key="5">
    <source>
        <dbReference type="PROSITE" id="PS50949"/>
    </source>
</evidence>
<dbReference type="PANTHER" id="PTHR43537">
    <property type="entry name" value="TRANSCRIPTIONAL REGULATOR, GNTR FAMILY"/>
    <property type="match status" value="1"/>
</dbReference>
<dbReference type="GO" id="GO:0003700">
    <property type="term" value="F:DNA-binding transcription factor activity"/>
    <property type="evidence" value="ECO:0007669"/>
    <property type="project" value="InterPro"/>
</dbReference>
<dbReference type="AlphaFoldDB" id="A0A484RVQ8"/>